<evidence type="ECO:0000313" key="1">
    <source>
        <dbReference type="EMBL" id="EFZ11206.1"/>
    </source>
</evidence>
<feature type="non-terminal residue" evidence="1">
    <location>
        <position position="163"/>
    </location>
</feature>
<feature type="non-terminal residue" evidence="1">
    <location>
        <position position="1"/>
    </location>
</feature>
<dbReference type="EMBL" id="GL768549">
    <property type="protein sequence ID" value="EFZ11206.1"/>
    <property type="molecule type" value="Genomic_DNA"/>
</dbReference>
<gene>
    <name evidence="1" type="ORF">SINV_06373</name>
</gene>
<reference evidence="1" key="1">
    <citation type="journal article" date="2011" name="Proc. Natl. Acad. Sci. U.S.A.">
        <title>The genome of the fire ant Solenopsis invicta.</title>
        <authorList>
            <person name="Wurm Y."/>
            <person name="Wang J."/>
            <person name="Riba-Grognuz O."/>
            <person name="Corona M."/>
            <person name="Nygaard S."/>
            <person name="Hunt B.G."/>
            <person name="Ingram K.K."/>
            <person name="Falquet L."/>
            <person name="Nipitwattanaphon M."/>
            <person name="Gotzek D."/>
            <person name="Dijkstra M.B."/>
            <person name="Oettler J."/>
            <person name="Comtesse F."/>
            <person name="Shih C.J."/>
            <person name="Wu W.J."/>
            <person name="Yang C.C."/>
            <person name="Thomas J."/>
            <person name="Beaudoing E."/>
            <person name="Pradervand S."/>
            <person name="Flegel V."/>
            <person name="Cook E.D."/>
            <person name="Fabbretti R."/>
            <person name="Stockinger H."/>
            <person name="Long L."/>
            <person name="Farmerie W.G."/>
            <person name="Oakey J."/>
            <person name="Boomsma J.J."/>
            <person name="Pamilo P."/>
            <person name="Yi S.V."/>
            <person name="Heinze J."/>
            <person name="Goodisman M.A."/>
            <person name="Farinelli L."/>
            <person name="Harshman K."/>
            <person name="Hulo N."/>
            <person name="Cerutti L."/>
            <person name="Xenarios I."/>
            <person name="Shoemaker D."/>
            <person name="Keller L."/>
        </authorList>
    </citation>
    <scope>NUCLEOTIDE SEQUENCE [LARGE SCALE GENOMIC DNA]</scope>
</reference>
<sequence length="163" mass="18563">FHNNIIGFCAASIHFNFTSDVISLDTHQASKLIIKCSQIITRDLVRSNRRSQASSTAVTTWMISLHSVSYIQIKIYYERRKLTPSELVFPEQAQSITFSPDDNIVVVNCVSGKWLTIDSAKRYEYVFSCHPKVGLVVRLNIQAKTRTEENNSIKLVSVKRLIN</sequence>
<dbReference type="AlphaFoldDB" id="E9J7J8"/>
<name>E9J7J8_SOLIN</name>
<accession>E9J7J8</accession>
<protein>
    <submittedName>
        <fullName evidence="1">Uncharacterized protein</fullName>
    </submittedName>
</protein>
<dbReference type="HOGENOM" id="CLU_1631307_0_0_1"/>
<proteinExistence type="predicted"/>
<organism>
    <name type="scientific">Solenopsis invicta</name>
    <name type="common">Red imported fire ant</name>
    <name type="synonym">Solenopsis wagneri</name>
    <dbReference type="NCBI Taxonomy" id="13686"/>
    <lineage>
        <taxon>Eukaryota</taxon>
        <taxon>Metazoa</taxon>
        <taxon>Ecdysozoa</taxon>
        <taxon>Arthropoda</taxon>
        <taxon>Hexapoda</taxon>
        <taxon>Insecta</taxon>
        <taxon>Pterygota</taxon>
        <taxon>Neoptera</taxon>
        <taxon>Endopterygota</taxon>
        <taxon>Hymenoptera</taxon>
        <taxon>Apocrita</taxon>
        <taxon>Aculeata</taxon>
        <taxon>Formicoidea</taxon>
        <taxon>Formicidae</taxon>
        <taxon>Myrmicinae</taxon>
        <taxon>Solenopsis</taxon>
    </lineage>
</organism>